<dbReference type="Proteomes" id="UP000635606">
    <property type="component" value="Unassembled WGS sequence"/>
</dbReference>
<dbReference type="RefSeq" id="WP_203931864.1">
    <property type="nucleotide sequence ID" value="NZ_BOPH01000094.1"/>
</dbReference>
<organism evidence="3 4">
    <name type="scientific">Virgisporangium ochraceum</name>
    <dbReference type="NCBI Taxonomy" id="65505"/>
    <lineage>
        <taxon>Bacteria</taxon>
        <taxon>Bacillati</taxon>
        <taxon>Actinomycetota</taxon>
        <taxon>Actinomycetes</taxon>
        <taxon>Micromonosporales</taxon>
        <taxon>Micromonosporaceae</taxon>
        <taxon>Virgisporangium</taxon>
    </lineage>
</organism>
<keyword evidence="2" id="KW-1133">Transmembrane helix</keyword>
<feature type="region of interest" description="Disordered" evidence="1">
    <location>
        <begin position="130"/>
        <end position="404"/>
    </location>
</feature>
<feature type="compositionally biased region" description="Gly residues" evidence="1">
    <location>
        <begin position="254"/>
        <end position="305"/>
    </location>
</feature>
<feature type="compositionally biased region" description="Basic residues" evidence="1">
    <location>
        <begin position="395"/>
        <end position="404"/>
    </location>
</feature>
<evidence type="ECO:0000256" key="2">
    <source>
        <dbReference type="SAM" id="Phobius"/>
    </source>
</evidence>
<feature type="compositionally biased region" description="Basic and acidic residues" evidence="1">
    <location>
        <begin position="227"/>
        <end position="248"/>
    </location>
</feature>
<evidence type="ECO:0000313" key="3">
    <source>
        <dbReference type="EMBL" id="GIJ72013.1"/>
    </source>
</evidence>
<name>A0A8J4EEV0_9ACTN</name>
<accession>A0A8J4EEV0</accession>
<keyword evidence="4" id="KW-1185">Reference proteome</keyword>
<feature type="transmembrane region" description="Helical" evidence="2">
    <location>
        <begin position="44"/>
        <end position="63"/>
    </location>
</feature>
<feature type="transmembrane region" description="Helical" evidence="2">
    <location>
        <begin position="75"/>
        <end position="96"/>
    </location>
</feature>
<keyword evidence="2" id="KW-0472">Membrane</keyword>
<feature type="compositionally biased region" description="Low complexity" evidence="1">
    <location>
        <begin position="351"/>
        <end position="375"/>
    </location>
</feature>
<feature type="compositionally biased region" description="Basic and acidic residues" evidence="1">
    <location>
        <begin position="180"/>
        <end position="195"/>
    </location>
</feature>
<evidence type="ECO:0000256" key="1">
    <source>
        <dbReference type="SAM" id="MobiDB-lite"/>
    </source>
</evidence>
<reference evidence="3" key="1">
    <citation type="submission" date="2021-01" db="EMBL/GenBank/DDBJ databases">
        <title>Whole genome shotgun sequence of Virgisporangium ochraceum NBRC 16418.</title>
        <authorList>
            <person name="Komaki H."/>
            <person name="Tamura T."/>
        </authorList>
    </citation>
    <scope>NUCLEOTIDE SEQUENCE</scope>
    <source>
        <strain evidence="3">NBRC 16418</strain>
    </source>
</reference>
<sequence length="404" mass="41003">MSRSRGPVAGLDIVTLARGYPPVLGAMLLVDGVLTLILGGDATVSLGEVVAYLVLPPLAMFLLTQLTGGRRPSAVTLGVGVAGAAVLVAALFLLGGVDLVTLPGWVLVLLGLALLGVAVVLMRRAAPAREEPPVPPLLNRDERASFSDFSDDPVSGGSHSGSHPASTFAEYGAGPGGPDRPAESEWPPRRDDEQSRTYSGTRAADDTVAGLPRVPADPAPGPSEPDWPPRRDPVGTRPSWDDRDDARADWSAGNGAGWSAGNGAGGGAGGGADWSAGNGPGGGADWSTGHGGGGADWSTGGGAGSGSAWSDGPADREWPPSSGRDWPPRRDPEPSPAAGPRSWFETDETPSSEAGPAEAGSSEAGPAEAGPAGSSWQPGPPDSEWPPADRTYRSGGRRSRHPDQ</sequence>
<dbReference type="AlphaFoldDB" id="A0A8J4EEV0"/>
<keyword evidence="2" id="KW-0812">Transmembrane</keyword>
<evidence type="ECO:0000313" key="4">
    <source>
        <dbReference type="Proteomes" id="UP000635606"/>
    </source>
</evidence>
<feature type="transmembrane region" description="Helical" evidence="2">
    <location>
        <begin position="102"/>
        <end position="122"/>
    </location>
</feature>
<protein>
    <submittedName>
        <fullName evidence="3">Uncharacterized protein</fullName>
    </submittedName>
</protein>
<gene>
    <name evidence="3" type="ORF">Voc01_069300</name>
</gene>
<dbReference type="EMBL" id="BOPH01000094">
    <property type="protein sequence ID" value="GIJ72013.1"/>
    <property type="molecule type" value="Genomic_DNA"/>
</dbReference>
<comment type="caution">
    <text evidence="3">The sequence shown here is derived from an EMBL/GenBank/DDBJ whole genome shotgun (WGS) entry which is preliminary data.</text>
</comment>
<feature type="compositionally biased region" description="Pro residues" evidence="1">
    <location>
        <begin position="215"/>
        <end position="226"/>
    </location>
</feature>
<proteinExistence type="predicted"/>